<feature type="region of interest" description="Disordered" evidence="1">
    <location>
        <begin position="32"/>
        <end position="62"/>
    </location>
</feature>
<protein>
    <submittedName>
        <fullName evidence="2">Uncharacterized protein</fullName>
    </submittedName>
</protein>
<gene>
    <name evidence="2" type="ORF">CAT723_24210</name>
</gene>
<evidence type="ECO:0000313" key="2">
    <source>
        <dbReference type="EMBL" id="GJN43942.1"/>
    </source>
</evidence>
<dbReference type="AlphaFoldDB" id="A0AAV5GAW4"/>
<dbReference type="EMBL" id="BQKK01000009">
    <property type="protein sequence ID" value="GJN43942.1"/>
    <property type="molecule type" value="Genomic_DNA"/>
</dbReference>
<dbReference type="Proteomes" id="UP001054925">
    <property type="component" value="Unassembled WGS sequence"/>
</dbReference>
<sequence length="62" mass="6891">MSIDYIFDEYLEDTGLDRSAEVVPDHACQIFETPEGAKPGGDSRSAEPTLEQARDKVNKYLA</sequence>
<accession>A0AAV5GAW4</accession>
<proteinExistence type="predicted"/>
<name>A0AAV5GAW4_CORAM</name>
<dbReference type="RefSeq" id="WP_003847211.1">
    <property type="nucleotide sequence ID" value="NZ_BQKK01000009.1"/>
</dbReference>
<organism evidence="2 3">
    <name type="scientific">Corynebacterium ammoniagenes</name>
    <name type="common">Brevibacterium ammoniagenes</name>
    <dbReference type="NCBI Taxonomy" id="1697"/>
    <lineage>
        <taxon>Bacteria</taxon>
        <taxon>Bacillati</taxon>
        <taxon>Actinomycetota</taxon>
        <taxon>Actinomycetes</taxon>
        <taxon>Mycobacteriales</taxon>
        <taxon>Corynebacteriaceae</taxon>
        <taxon>Corynebacterium</taxon>
    </lineage>
</organism>
<reference evidence="2" key="1">
    <citation type="submission" date="2021-12" db="EMBL/GenBank/DDBJ databases">
        <title>Draft genome sequence of Corynebacterium ammoniagenes strain T-723.</title>
        <authorList>
            <person name="Matsuzawa M."/>
            <person name="Hiratani M."/>
            <person name="Abe I."/>
            <person name="Tsuji Y."/>
            <person name="Nakamura J."/>
        </authorList>
    </citation>
    <scope>NUCLEOTIDE SEQUENCE</scope>
    <source>
        <strain evidence="2">T-723</strain>
    </source>
</reference>
<evidence type="ECO:0000256" key="1">
    <source>
        <dbReference type="SAM" id="MobiDB-lite"/>
    </source>
</evidence>
<evidence type="ECO:0000313" key="3">
    <source>
        <dbReference type="Proteomes" id="UP001054925"/>
    </source>
</evidence>
<comment type="caution">
    <text evidence="2">The sequence shown here is derived from an EMBL/GenBank/DDBJ whole genome shotgun (WGS) entry which is preliminary data.</text>
</comment>
<feature type="compositionally biased region" description="Basic and acidic residues" evidence="1">
    <location>
        <begin position="52"/>
        <end position="62"/>
    </location>
</feature>